<dbReference type="InterPro" id="IPR043128">
    <property type="entry name" value="Rev_trsase/Diguanyl_cyclase"/>
</dbReference>
<dbReference type="EMBL" id="JBHFQA010000008">
    <property type="protein sequence ID" value="KAL2094890.1"/>
    <property type="molecule type" value="Genomic_DNA"/>
</dbReference>
<comment type="caution">
    <text evidence="12">The sequence shown here is derived from an EMBL/GenBank/DDBJ whole genome shotgun (WGS) entry which is preliminary data.</text>
</comment>
<keyword evidence="8" id="KW-0511">Multifunctional enzyme</keyword>
<evidence type="ECO:0000256" key="4">
    <source>
        <dbReference type="ARBA" id="ARBA00022722"/>
    </source>
</evidence>
<dbReference type="SUPFAM" id="SSF56672">
    <property type="entry name" value="DNA/RNA polymerases"/>
    <property type="match status" value="1"/>
</dbReference>
<keyword evidence="1" id="KW-0645">Protease</keyword>
<dbReference type="GO" id="GO:0003964">
    <property type="term" value="F:RNA-directed DNA polymerase activity"/>
    <property type="evidence" value="ECO:0007669"/>
    <property type="project" value="UniProtKB-KW"/>
</dbReference>
<dbReference type="FunFam" id="1.10.340.70:FF:000001">
    <property type="entry name" value="Retrovirus-related Pol polyprotein from transposon gypsy-like Protein"/>
    <property type="match status" value="1"/>
</dbReference>
<reference evidence="12 13" key="1">
    <citation type="submission" date="2024-09" db="EMBL/GenBank/DDBJ databases">
        <title>A chromosome-level genome assembly of Gray's grenadier anchovy, Coilia grayii.</title>
        <authorList>
            <person name="Fu Z."/>
        </authorList>
    </citation>
    <scope>NUCLEOTIDE SEQUENCE [LARGE SCALE GENOMIC DNA]</scope>
    <source>
        <strain evidence="12">G4</strain>
        <tissue evidence="12">Muscle</tissue>
    </source>
</reference>
<dbReference type="Pfam" id="PF17919">
    <property type="entry name" value="RT_RNaseH_2"/>
    <property type="match status" value="1"/>
</dbReference>
<keyword evidence="13" id="KW-1185">Reference proteome</keyword>
<evidence type="ECO:0000256" key="2">
    <source>
        <dbReference type="ARBA" id="ARBA00022679"/>
    </source>
</evidence>
<proteinExistence type="predicted"/>
<organism evidence="12 13">
    <name type="scientific">Coilia grayii</name>
    <name type="common">Gray's grenadier anchovy</name>
    <dbReference type="NCBI Taxonomy" id="363190"/>
    <lineage>
        <taxon>Eukaryota</taxon>
        <taxon>Metazoa</taxon>
        <taxon>Chordata</taxon>
        <taxon>Craniata</taxon>
        <taxon>Vertebrata</taxon>
        <taxon>Euteleostomi</taxon>
        <taxon>Actinopterygii</taxon>
        <taxon>Neopterygii</taxon>
        <taxon>Teleostei</taxon>
        <taxon>Clupei</taxon>
        <taxon>Clupeiformes</taxon>
        <taxon>Clupeoidei</taxon>
        <taxon>Engraulidae</taxon>
        <taxon>Coilinae</taxon>
        <taxon>Coilia</taxon>
    </lineage>
</organism>
<protein>
    <recommendedName>
        <fullName evidence="9">Gypsy retrotransposon integrase-like protein 1</fullName>
    </recommendedName>
</protein>
<name>A0ABD1K6V8_9TELE</name>
<dbReference type="InterPro" id="IPR041577">
    <property type="entry name" value="RT_RNaseH_2"/>
</dbReference>
<keyword evidence="7" id="KW-0695">RNA-directed DNA polymerase</keyword>
<evidence type="ECO:0000313" key="12">
    <source>
        <dbReference type="EMBL" id="KAL2094890.1"/>
    </source>
</evidence>
<dbReference type="GO" id="GO:0004519">
    <property type="term" value="F:endonuclease activity"/>
    <property type="evidence" value="ECO:0007669"/>
    <property type="project" value="UniProtKB-KW"/>
</dbReference>
<dbReference type="InterPro" id="IPR041588">
    <property type="entry name" value="Integrase_H2C2"/>
</dbReference>
<dbReference type="AlphaFoldDB" id="A0ABD1K6V8"/>
<dbReference type="GO" id="GO:0008233">
    <property type="term" value="F:peptidase activity"/>
    <property type="evidence" value="ECO:0007669"/>
    <property type="project" value="UniProtKB-KW"/>
</dbReference>
<dbReference type="FunFam" id="3.30.70.270:FF:000020">
    <property type="entry name" value="Transposon Tf2-6 polyprotein-like Protein"/>
    <property type="match status" value="1"/>
</dbReference>
<evidence type="ECO:0000256" key="6">
    <source>
        <dbReference type="ARBA" id="ARBA00022801"/>
    </source>
</evidence>
<dbReference type="CDD" id="cd01647">
    <property type="entry name" value="RT_LTR"/>
    <property type="match status" value="1"/>
</dbReference>
<evidence type="ECO:0000256" key="1">
    <source>
        <dbReference type="ARBA" id="ARBA00022670"/>
    </source>
</evidence>
<dbReference type="Pfam" id="PF17921">
    <property type="entry name" value="Integrase_H2C2"/>
    <property type="match status" value="1"/>
</dbReference>
<evidence type="ECO:0000259" key="10">
    <source>
        <dbReference type="Pfam" id="PF17919"/>
    </source>
</evidence>
<evidence type="ECO:0000256" key="7">
    <source>
        <dbReference type="ARBA" id="ARBA00022918"/>
    </source>
</evidence>
<evidence type="ECO:0000313" key="13">
    <source>
        <dbReference type="Proteomes" id="UP001591681"/>
    </source>
</evidence>
<evidence type="ECO:0000256" key="9">
    <source>
        <dbReference type="ARBA" id="ARBA00039658"/>
    </source>
</evidence>
<evidence type="ECO:0000256" key="5">
    <source>
        <dbReference type="ARBA" id="ARBA00022759"/>
    </source>
</evidence>
<dbReference type="Gene3D" id="1.10.340.70">
    <property type="match status" value="1"/>
</dbReference>
<dbReference type="PANTHER" id="PTHR37984:SF5">
    <property type="entry name" value="PROTEIN NYNRIN-LIKE"/>
    <property type="match status" value="1"/>
</dbReference>
<dbReference type="InterPro" id="IPR043502">
    <property type="entry name" value="DNA/RNA_pol_sf"/>
</dbReference>
<keyword evidence="6" id="KW-0378">Hydrolase</keyword>
<keyword evidence="3" id="KW-0548">Nucleotidyltransferase</keyword>
<dbReference type="GO" id="GO:0006508">
    <property type="term" value="P:proteolysis"/>
    <property type="evidence" value="ECO:0007669"/>
    <property type="project" value="UniProtKB-KW"/>
</dbReference>
<evidence type="ECO:0000256" key="3">
    <source>
        <dbReference type="ARBA" id="ARBA00022695"/>
    </source>
</evidence>
<gene>
    <name evidence="12" type="ORF">ACEWY4_009609</name>
</gene>
<dbReference type="PANTHER" id="PTHR37984">
    <property type="entry name" value="PROTEIN CBG26694"/>
    <property type="match status" value="1"/>
</dbReference>
<keyword evidence="5" id="KW-0255">Endonuclease</keyword>
<dbReference type="Proteomes" id="UP001591681">
    <property type="component" value="Unassembled WGS sequence"/>
</dbReference>
<dbReference type="FunFam" id="3.10.20.370:FF:000001">
    <property type="entry name" value="Retrovirus-related Pol polyprotein from transposon 17.6-like protein"/>
    <property type="match status" value="1"/>
</dbReference>
<feature type="domain" description="Reverse transcriptase/retrotransposon-derived protein RNase H-like" evidence="10">
    <location>
        <begin position="143"/>
        <end position="245"/>
    </location>
</feature>
<dbReference type="Gene3D" id="3.30.70.270">
    <property type="match status" value="2"/>
</dbReference>
<evidence type="ECO:0000256" key="8">
    <source>
        <dbReference type="ARBA" id="ARBA00023268"/>
    </source>
</evidence>
<evidence type="ECO:0000259" key="11">
    <source>
        <dbReference type="Pfam" id="PF17921"/>
    </source>
</evidence>
<keyword evidence="2" id="KW-0808">Transferase</keyword>
<sequence>MHPLDREKTAFTTPIGLYEFNRMPFGLCNAPATFQSHLRHLEEVFQCLHHHGLKLQPRKCNLFQRQVTYLGHVISEQGVATDPAKTASVRDWPIPQTVRQVKSFLGFAGYYRRFIPGFSKIATPLNVLTRGTATHGKMASIDWSPGCQEAFDRLKEALLSTPILAYADFSQPFRLYTDASLEGLGAVLAQVQGGKERVIAYASRSLHPTERNDQNYSSFKLELLALKWAVTEKFKDYLYGAEFTVFTDNNPLVHLETARLGAVEQRWAAQLANFKYTVKYRPGVQNRNADALSRLPAPEESRPACTSHVEVEENDTWAERQSQDSALAQLRSWKEQQVPLDEVSDPLPPEVKQLCREWEQIVVRGGVLGRLYRDAGLDVEIFQVIIHKGQAKEVWETYHHSMGHPSSERTLATLRQRCYWPRMSQDVKEWTATCPQCICAKAGPEYALAVPTKDQSASTTAQVLYNHLIQMFGCPE</sequence>
<keyword evidence="4" id="KW-0540">Nuclease</keyword>
<dbReference type="InterPro" id="IPR050951">
    <property type="entry name" value="Retrovirus_Pol_polyprotein"/>
</dbReference>
<dbReference type="FunFam" id="3.10.10.10:FF:000007">
    <property type="entry name" value="Retrovirus-related Pol polyprotein from transposon 17.6-like Protein"/>
    <property type="match status" value="1"/>
</dbReference>
<dbReference type="CDD" id="cd09274">
    <property type="entry name" value="RNase_HI_RT_Ty3"/>
    <property type="match status" value="1"/>
</dbReference>
<dbReference type="Gene3D" id="3.10.10.10">
    <property type="entry name" value="HIV Type 1 Reverse Transcriptase, subunit A, domain 1"/>
    <property type="match status" value="1"/>
</dbReference>
<accession>A0ABD1K6V8</accession>
<feature type="domain" description="Integrase zinc-binding" evidence="11">
    <location>
        <begin position="388"/>
        <end position="442"/>
    </location>
</feature>